<sequence>MKKEIGIMGHDNQKKIISGLENAFETLNHSIIKYPIADIPKIDILTTSDVNQDLDLIIVVETEVRQLRNDTNIPIILYLQDPEYYLTVENPNLVALKHPDTEVSMFKTFYLPPAIDP</sequence>
<feature type="non-terminal residue" evidence="1">
    <location>
        <position position="117"/>
    </location>
</feature>
<protein>
    <submittedName>
        <fullName evidence="1">Uncharacterized protein</fullName>
    </submittedName>
</protein>
<proteinExistence type="predicted"/>
<organism evidence="1">
    <name type="scientific">marine sediment metagenome</name>
    <dbReference type="NCBI Taxonomy" id="412755"/>
    <lineage>
        <taxon>unclassified sequences</taxon>
        <taxon>metagenomes</taxon>
        <taxon>ecological metagenomes</taxon>
    </lineage>
</organism>
<evidence type="ECO:0000313" key="1">
    <source>
        <dbReference type="EMBL" id="GAH67107.1"/>
    </source>
</evidence>
<name>X1HCJ0_9ZZZZ</name>
<dbReference type="AlphaFoldDB" id="X1HCJ0"/>
<comment type="caution">
    <text evidence="1">The sequence shown here is derived from an EMBL/GenBank/DDBJ whole genome shotgun (WGS) entry which is preliminary data.</text>
</comment>
<gene>
    <name evidence="1" type="ORF">S03H2_43027</name>
</gene>
<reference evidence="1" key="1">
    <citation type="journal article" date="2014" name="Front. Microbiol.">
        <title>High frequency of phylogenetically diverse reductive dehalogenase-homologous genes in deep subseafloor sedimentary metagenomes.</title>
        <authorList>
            <person name="Kawai M."/>
            <person name="Futagami T."/>
            <person name="Toyoda A."/>
            <person name="Takaki Y."/>
            <person name="Nishi S."/>
            <person name="Hori S."/>
            <person name="Arai W."/>
            <person name="Tsubouchi T."/>
            <person name="Morono Y."/>
            <person name="Uchiyama I."/>
            <person name="Ito T."/>
            <person name="Fujiyama A."/>
            <person name="Inagaki F."/>
            <person name="Takami H."/>
        </authorList>
    </citation>
    <scope>NUCLEOTIDE SEQUENCE</scope>
    <source>
        <strain evidence="1">Expedition CK06-06</strain>
    </source>
</reference>
<dbReference type="EMBL" id="BARU01026812">
    <property type="protein sequence ID" value="GAH67107.1"/>
    <property type="molecule type" value="Genomic_DNA"/>
</dbReference>
<accession>X1HCJ0</accession>